<evidence type="ECO:0000313" key="3">
    <source>
        <dbReference type="EMBL" id="PZX17243.1"/>
    </source>
</evidence>
<dbReference type="InterPro" id="IPR011659">
    <property type="entry name" value="WD40"/>
</dbReference>
<organism evidence="3 4">
    <name type="scientific">Breznakibacter xylanolyticus</name>
    <dbReference type="NCBI Taxonomy" id="990"/>
    <lineage>
        <taxon>Bacteria</taxon>
        <taxon>Pseudomonadati</taxon>
        <taxon>Bacteroidota</taxon>
        <taxon>Bacteroidia</taxon>
        <taxon>Marinilabiliales</taxon>
        <taxon>Marinilabiliaceae</taxon>
        <taxon>Breznakibacter</taxon>
    </lineage>
</organism>
<feature type="transmembrane region" description="Helical" evidence="2">
    <location>
        <begin position="12"/>
        <end position="31"/>
    </location>
</feature>
<gene>
    <name evidence="3" type="ORF">LX69_01558</name>
</gene>
<keyword evidence="2" id="KW-1133">Transmembrane helix</keyword>
<evidence type="ECO:0000313" key="4">
    <source>
        <dbReference type="Proteomes" id="UP000249239"/>
    </source>
</evidence>
<evidence type="ECO:0000256" key="1">
    <source>
        <dbReference type="ARBA" id="ARBA00009820"/>
    </source>
</evidence>
<protein>
    <submittedName>
        <fullName evidence="3">WD40 repeat protein</fullName>
    </submittedName>
</protein>
<dbReference type="PANTHER" id="PTHR36842:SF1">
    <property type="entry name" value="PROTEIN TOLB"/>
    <property type="match status" value="1"/>
</dbReference>
<keyword evidence="2" id="KW-0472">Membrane</keyword>
<accession>A0A2W7NCA2</accession>
<dbReference type="SUPFAM" id="SSF82171">
    <property type="entry name" value="DPP6 N-terminal domain-like"/>
    <property type="match status" value="1"/>
</dbReference>
<keyword evidence="4" id="KW-1185">Reference proteome</keyword>
<dbReference type="InterPro" id="IPR011042">
    <property type="entry name" value="6-blade_b-propeller_TolB-like"/>
</dbReference>
<keyword evidence="2" id="KW-0812">Transmembrane</keyword>
<proteinExistence type="inferred from homology"/>
<dbReference type="AlphaFoldDB" id="A0A2W7NCA2"/>
<evidence type="ECO:0000256" key="2">
    <source>
        <dbReference type="SAM" id="Phobius"/>
    </source>
</evidence>
<sequence length="512" mass="58140">MGQRFVVRVRCGAILCRLFCGMIMGGMGLYGCTPSLPKAQQVTRMALLEPVLHGIALPVNIAPLNFVIQEKGVDYRVAFRGKQGDAVVVSDADGIIRIPLKSWKNLLMKNRDDSVSVNVYVRDDSRGWLQFQTARFFVSSDSIDPYVVYRNIGSNNILWSAMSIEQQSLEDGSMTVIADNKLTRRNCMNCHSFNQNNPEQMLLHLRTPPGGTMVKQGDQLSFFNTQTQSTISAGTYPAWHPSGRFIAFSVNQIHQRFFLQTRKYEVVEDKMSDIVLLDIDTQSMLKSPVLSTDNRENLPSWSPDGKFLYYVLGNPYCESDYRENRYNLMRVAFDENTGLFGAPDTLLHAAAMGKSVSFPDVSPDGQWLLFCMADYGYFTVYNTESDIYLMNLRTRDYHRLDVNSVFVESYPTWSSNGKWLMFVSKRRDNMFSRPWFAHFREGVVSSPFVLPQKDPLFYETCLRNFNRPEFVTGKVNLMPSQVAQLASQKPLDCKVEAPIHVDGVSGASRVMP</sequence>
<dbReference type="PANTHER" id="PTHR36842">
    <property type="entry name" value="PROTEIN TOLB HOMOLOG"/>
    <property type="match status" value="1"/>
</dbReference>
<dbReference type="PROSITE" id="PS51257">
    <property type="entry name" value="PROKAR_LIPOPROTEIN"/>
    <property type="match status" value="1"/>
</dbReference>
<name>A0A2W7NCA2_9BACT</name>
<dbReference type="Gene3D" id="2.120.10.30">
    <property type="entry name" value="TolB, C-terminal domain"/>
    <property type="match status" value="1"/>
</dbReference>
<dbReference type="Proteomes" id="UP000249239">
    <property type="component" value="Unassembled WGS sequence"/>
</dbReference>
<comment type="similarity">
    <text evidence="1">Belongs to the TolB family.</text>
</comment>
<dbReference type="Pfam" id="PF07676">
    <property type="entry name" value="PD40"/>
    <property type="match status" value="2"/>
</dbReference>
<reference evidence="3 4" key="1">
    <citation type="submission" date="2018-06" db="EMBL/GenBank/DDBJ databases">
        <title>Genomic Encyclopedia of Archaeal and Bacterial Type Strains, Phase II (KMG-II): from individual species to whole genera.</title>
        <authorList>
            <person name="Goeker M."/>
        </authorList>
    </citation>
    <scope>NUCLEOTIDE SEQUENCE [LARGE SCALE GENOMIC DNA]</scope>
    <source>
        <strain evidence="3 4">DSM 6779</strain>
    </source>
</reference>
<comment type="caution">
    <text evidence="3">The sequence shown here is derived from an EMBL/GenBank/DDBJ whole genome shotgun (WGS) entry which is preliminary data.</text>
</comment>
<dbReference type="EMBL" id="QKZK01000010">
    <property type="protein sequence ID" value="PZX17243.1"/>
    <property type="molecule type" value="Genomic_DNA"/>
</dbReference>